<evidence type="ECO:0000313" key="2">
    <source>
        <dbReference type="EMBL" id="MDO5987078.1"/>
    </source>
</evidence>
<dbReference type="Pfam" id="PF15892">
    <property type="entry name" value="BNR_4"/>
    <property type="match status" value="1"/>
</dbReference>
<dbReference type="RefSeq" id="WP_303281623.1">
    <property type="nucleotide sequence ID" value="NZ_BAABCZ010000005.1"/>
</dbReference>
<keyword evidence="1" id="KW-0732">Signal</keyword>
<organism evidence="2 3">
    <name type="scientific">Flavivirga amylovorans</name>
    <dbReference type="NCBI Taxonomy" id="870486"/>
    <lineage>
        <taxon>Bacteria</taxon>
        <taxon>Pseudomonadati</taxon>
        <taxon>Bacteroidota</taxon>
        <taxon>Flavobacteriia</taxon>
        <taxon>Flavobacteriales</taxon>
        <taxon>Flavobacteriaceae</taxon>
        <taxon>Flavivirga</taxon>
    </lineage>
</organism>
<dbReference type="InterPro" id="IPR036278">
    <property type="entry name" value="Sialidase_sf"/>
</dbReference>
<reference evidence="2" key="1">
    <citation type="submission" date="2023-07" db="EMBL/GenBank/DDBJ databases">
        <title>Two novel species in the genus Flavivirga.</title>
        <authorList>
            <person name="Kwon K."/>
        </authorList>
    </citation>
    <scope>NUCLEOTIDE SEQUENCE</scope>
    <source>
        <strain evidence="2">KACC 14157</strain>
    </source>
</reference>
<keyword evidence="3" id="KW-1185">Reference proteome</keyword>
<sequence length="453" mass="52544">MNLQKLTLITLLFFSLNCFAQKPERSFSSDLYKTFTSNGAWCWFADPRAVSLNNKIYSGWVTSNGSIMVGSYNQDTSEIKEVNLFPEFNKDDHANPSFLILPNKKIMIFFSSHNGMGKDEKAPSILYAVTKKPEDISEWEPLQRKTENVEGPKGFCYTNPVLLSEENNRIYLFWRGADWKPTFSYSDDFGKTWSKSTSLIKSSLNGLKRPYVKVSSNNKDEIYFAFTDGHPRNEPLNSIYYLKYKAGKFYKADGSVVGTLDALPIEHESCDVVYNANDYFLEHRNGVPAWIWDVSCDKKGNPVVVYTRLPEETKHEYYYAIWDKTSWKNSKIAAAGSSFPRYNRTKEMRDPEPHYSGGIYLDHNNTNIVYYSKPVHDIFEIFTAETKDLGANWEETALTSDSMKDNVRPFVLKDTNEDSKIQVLWMYNDRYSEYKDYNTRIKMDVLRIKVKEE</sequence>
<dbReference type="SUPFAM" id="SSF50939">
    <property type="entry name" value="Sialidases"/>
    <property type="match status" value="1"/>
</dbReference>
<name>A0ABT8WZH4_9FLAO</name>
<evidence type="ECO:0000256" key="1">
    <source>
        <dbReference type="SAM" id="SignalP"/>
    </source>
</evidence>
<accession>A0ABT8WZH4</accession>
<feature type="chain" id="PRO_5047374419" evidence="1">
    <location>
        <begin position="21"/>
        <end position="453"/>
    </location>
</feature>
<protein>
    <submittedName>
        <fullName evidence="2">BNR-4 repeat-containing protein</fullName>
    </submittedName>
</protein>
<dbReference type="CDD" id="cd15482">
    <property type="entry name" value="Sialidase_non-viral"/>
    <property type="match status" value="1"/>
</dbReference>
<comment type="caution">
    <text evidence="2">The sequence shown here is derived from an EMBL/GenBank/DDBJ whole genome shotgun (WGS) entry which is preliminary data.</text>
</comment>
<dbReference type="EMBL" id="JAUOEM010000002">
    <property type="protein sequence ID" value="MDO5987078.1"/>
    <property type="molecule type" value="Genomic_DNA"/>
</dbReference>
<gene>
    <name evidence="2" type="ORF">Q4Q39_06610</name>
</gene>
<evidence type="ECO:0000313" key="3">
    <source>
        <dbReference type="Proteomes" id="UP001176891"/>
    </source>
</evidence>
<dbReference type="Proteomes" id="UP001176891">
    <property type="component" value="Unassembled WGS sequence"/>
</dbReference>
<proteinExistence type="predicted"/>
<feature type="signal peptide" evidence="1">
    <location>
        <begin position="1"/>
        <end position="20"/>
    </location>
</feature>